<feature type="domain" description="Pirin C-terminal" evidence="5">
    <location>
        <begin position="183"/>
        <end position="288"/>
    </location>
</feature>
<comment type="similarity">
    <text evidence="1 3">Belongs to the pirin family.</text>
</comment>
<dbReference type="Pfam" id="PF05726">
    <property type="entry name" value="Pirin_C"/>
    <property type="match status" value="1"/>
</dbReference>
<dbReference type="InterPro" id="IPR003829">
    <property type="entry name" value="Pirin_N_dom"/>
</dbReference>
<organism evidence="6 7">
    <name type="scientific">Comamonas serinivorans</name>
    <dbReference type="NCBI Taxonomy" id="1082851"/>
    <lineage>
        <taxon>Bacteria</taxon>
        <taxon>Pseudomonadati</taxon>
        <taxon>Pseudomonadota</taxon>
        <taxon>Betaproteobacteria</taxon>
        <taxon>Burkholderiales</taxon>
        <taxon>Comamonadaceae</taxon>
        <taxon>Comamonas</taxon>
    </lineage>
</organism>
<dbReference type="EMBL" id="CP021455">
    <property type="protein sequence ID" value="ARU03575.1"/>
    <property type="molecule type" value="Genomic_DNA"/>
</dbReference>
<proteinExistence type="inferred from homology"/>
<comment type="cofactor">
    <cofactor evidence="2">
        <name>Fe cation</name>
        <dbReference type="ChEBI" id="CHEBI:24875"/>
    </cofactor>
    <text evidence="2">Binds 1 Fe cation per subunit.</text>
</comment>
<keyword evidence="7" id="KW-1185">Reference proteome</keyword>
<dbReference type="RefSeq" id="WP_087276433.1">
    <property type="nucleotide sequence ID" value="NZ_CP021455.1"/>
</dbReference>
<name>A0A1Y0EIV9_9BURK</name>
<dbReference type="GO" id="GO:0046872">
    <property type="term" value="F:metal ion binding"/>
    <property type="evidence" value="ECO:0007669"/>
    <property type="project" value="UniProtKB-KW"/>
</dbReference>
<sequence>MNANLNLDLSGQSLPVFIDVRHASLGGDLAVHRALPTRWLRSVGHWCFLDHMGPAEFSSADEGLHVGAHPHIGLQTFTWMIEGEILHRDSLGNEQVISAGQVNLMTAGHGISHTEDSVGPLRKVHGAQLWIALPEDRQDIAPAFSHHPRLPVWREGGCQVTVMAGGCGEHVAPVPLHSPLLGVDVTSEGGGQVRLPLRRDFEYALMVLRGRASVRGENAATATDTPVAAEQFVYWPPGEPALSLQLAPGSQVILLGGVPLAKRLTIWWNFVAFDRERIRQAWHDWENGSERFGRIAGMEHTRIAAPPLVL</sequence>
<dbReference type="CDD" id="cd02909">
    <property type="entry name" value="cupin_pirin_N"/>
    <property type="match status" value="1"/>
</dbReference>
<feature type="binding site" evidence="2">
    <location>
        <position position="69"/>
    </location>
    <ligand>
        <name>Fe cation</name>
        <dbReference type="ChEBI" id="CHEBI:24875"/>
    </ligand>
</feature>
<evidence type="ECO:0000259" key="5">
    <source>
        <dbReference type="Pfam" id="PF05726"/>
    </source>
</evidence>
<dbReference type="PANTHER" id="PTHR13903">
    <property type="entry name" value="PIRIN-RELATED"/>
    <property type="match status" value="1"/>
</dbReference>
<dbReference type="OrthoDB" id="321327at2"/>
<evidence type="ECO:0000256" key="3">
    <source>
        <dbReference type="RuleBase" id="RU003457"/>
    </source>
</evidence>
<dbReference type="KEGG" id="cser:CCO03_01735"/>
<dbReference type="InterPro" id="IPR012093">
    <property type="entry name" value="Pirin"/>
</dbReference>
<evidence type="ECO:0000259" key="4">
    <source>
        <dbReference type="Pfam" id="PF02678"/>
    </source>
</evidence>
<feature type="binding site" evidence="2">
    <location>
        <position position="113"/>
    </location>
    <ligand>
        <name>Fe cation</name>
        <dbReference type="ChEBI" id="CHEBI:24875"/>
    </ligand>
</feature>
<dbReference type="InterPro" id="IPR014710">
    <property type="entry name" value="RmlC-like_jellyroll"/>
</dbReference>
<reference evidence="6 7" key="1">
    <citation type="submission" date="2017-05" db="EMBL/GenBank/DDBJ databases">
        <authorList>
            <person name="Song R."/>
            <person name="Chenine A.L."/>
            <person name="Ruprecht R.M."/>
        </authorList>
    </citation>
    <scope>NUCLEOTIDE SEQUENCE [LARGE SCALE GENOMIC DNA]</scope>
    <source>
        <strain evidence="6 7">DSM 26136</strain>
    </source>
</reference>
<feature type="binding site" evidence="2">
    <location>
        <position position="71"/>
    </location>
    <ligand>
        <name>Fe cation</name>
        <dbReference type="ChEBI" id="CHEBI:24875"/>
    </ligand>
</feature>
<dbReference type="SUPFAM" id="SSF51182">
    <property type="entry name" value="RmlC-like cupins"/>
    <property type="match status" value="1"/>
</dbReference>
<feature type="binding site" evidence="2">
    <location>
        <position position="115"/>
    </location>
    <ligand>
        <name>Fe cation</name>
        <dbReference type="ChEBI" id="CHEBI:24875"/>
    </ligand>
</feature>
<dbReference type="InterPro" id="IPR008778">
    <property type="entry name" value="Pirin_C_dom"/>
</dbReference>
<feature type="domain" description="Pirin N-terminal" evidence="4">
    <location>
        <begin position="31"/>
        <end position="131"/>
    </location>
</feature>
<dbReference type="PIRSF" id="PIRSF006232">
    <property type="entry name" value="Pirin"/>
    <property type="match status" value="1"/>
</dbReference>
<dbReference type="Gene3D" id="2.60.120.10">
    <property type="entry name" value="Jelly Rolls"/>
    <property type="match status" value="2"/>
</dbReference>
<dbReference type="PANTHER" id="PTHR13903:SF8">
    <property type="entry name" value="PIRIN"/>
    <property type="match status" value="1"/>
</dbReference>
<dbReference type="Proteomes" id="UP000196138">
    <property type="component" value="Chromosome"/>
</dbReference>
<evidence type="ECO:0000313" key="6">
    <source>
        <dbReference type="EMBL" id="ARU03575.1"/>
    </source>
</evidence>
<gene>
    <name evidence="6" type="ORF">CCO03_01735</name>
</gene>
<evidence type="ECO:0008006" key="8">
    <source>
        <dbReference type="Google" id="ProtNLM"/>
    </source>
</evidence>
<evidence type="ECO:0000256" key="1">
    <source>
        <dbReference type="ARBA" id="ARBA00008416"/>
    </source>
</evidence>
<evidence type="ECO:0000256" key="2">
    <source>
        <dbReference type="PIRSR" id="PIRSR006232-1"/>
    </source>
</evidence>
<accession>A0A1Y0EIV9</accession>
<dbReference type="AlphaFoldDB" id="A0A1Y0EIV9"/>
<evidence type="ECO:0000313" key="7">
    <source>
        <dbReference type="Proteomes" id="UP000196138"/>
    </source>
</evidence>
<dbReference type="Pfam" id="PF02678">
    <property type="entry name" value="Pirin"/>
    <property type="match status" value="1"/>
</dbReference>
<protein>
    <recommendedName>
        <fullName evidence="8">Quercetin 2,3-dioxygenase</fullName>
    </recommendedName>
</protein>
<keyword evidence="2" id="KW-0479">Metal-binding</keyword>
<dbReference type="InterPro" id="IPR011051">
    <property type="entry name" value="RmlC_Cupin_sf"/>
</dbReference>
<keyword evidence="2" id="KW-0408">Iron</keyword>